<accession>A0ABQ9IAN8</accession>
<evidence type="ECO:0000313" key="2">
    <source>
        <dbReference type="EMBL" id="KAJ8893732.1"/>
    </source>
</evidence>
<evidence type="ECO:0000256" key="1">
    <source>
        <dbReference type="SAM" id="MobiDB-lite"/>
    </source>
</evidence>
<comment type="caution">
    <text evidence="2">The sequence shown here is derived from an EMBL/GenBank/DDBJ whole genome shotgun (WGS) entry which is preliminary data.</text>
</comment>
<organism evidence="2 3">
    <name type="scientific">Dryococelus australis</name>
    <dbReference type="NCBI Taxonomy" id="614101"/>
    <lineage>
        <taxon>Eukaryota</taxon>
        <taxon>Metazoa</taxon>
        <taxon>Ecdysozoa</taxon>
        <taxon>Arthropoda</taxon>
        <taxon>Hexapoda</taxon>
        <taxon>Insecta</taxon>
        <taxon>Pterygota</taxon>
        <taxon>Neoptera</taxon>
        <taxon>Polyneoptera</taxon>
        <taxon>Phasmatodea</taxon>
        <taxon>Verophasmatodea</taxon>
        <taxon>Anareolatae</taxon>
        <taxon>Phasmatidae</taxon>
        <taxon>Eurycanthinae</taxon>
        <taxon>Dryococelus</taxon>
    </lineage>
</organism>
<feature type="region of interest" description="Disordered" evidence="1">
    <location>
        <begin position="125"/>
        <end position="155"/>
    </location>
</feature>
<reference evidence="2 3" key="1">
    <citation type="submission" date="2023-02" db="EMBL/GenBank/DDBJ databases">
        <title>LHISI_Scaffold_Assembly.</title>
        <authorList>
            <person name="Stuart O.P."/>
            <person name="Cleave R."/>
            <person name="Magrath M.J.L."/>
            <person name="Mikheyev A.S."/>
        </authorList>
    </citation>
    <scope>NUCLEOTIDE SEQUENCE [LARGE SCALE GENOMIC DNA]</scope>
    <source>
        <strain evidence="2">Daus_M_001</strain>
        <tissue evidence="2">Leg muscle</tissue>
    </source>
</reference>
<keyword evidence="3" id="KW-1185">Reference proteome</keyword>
<name>A0ABQ9IAN8_9NEOP</name>
<sequence>MDELSIDETINDAVKKMKTDVSYLVLHLLLCQPNDCFSDSSLAMVKQMSHFSHEGIMKITHQLETGKGINLDMIKELCEYYNLDSYLIDSELETFCNVYKVTHADIDISDMLHMPEAKLMEITEDEVQNPTAAEAPDGSENDEVMEGNSQTEKQRTMDQWMREFINPYRRVLNLSAIPNLTVMYRIFNQLLCKENDKPFENSLKSASEQHGRLLAVKFIDSF</sequence>
<gene>
    <name evidence="2" type="ORF">PR048_006332</name>
</gene>
<proteinExistence type="predicted"/>
<protein>
    <submittedName>
        <fullName evidence="2">Uncharacterized protein</fullName>
    </submittedName>
</protein>
<evidence type="ECO:0000313" key="3">
    <source>
        <dbReference type="Proteomes" id="UP001159363"/>
    </source>
</evidence>
<dbReference type="EMBL" id="JARBHB010000002">
    <property type="protein sequence ID" value="KAJ8893732.1"/>
    <property type="molecule type" value="Genomic_DNA"/>
</dbReference>
<dbReference type="Proteomes" id="UP001159363">
    <property type="component" value="Chromosome 2"/>
</dbReference>
<feature type="non-terminal residue" evidence="2">
    <location>
        <position position="222"/>
    </location>
</feature>